<dbReference type="RefSeq" id="WP_286215658.1">
    <property type="nucleotide sequence ID" value="NZ_AP027736.1"/>
</dbReference>
<dbReference type="Pfam" id="PF01297">
    <property type="entry name" value="ZnuA"/>
    <property type="match status" value="1"/>
</dbReference>
<evidence type="ECO:0000256" key="3">
    <source>
        <dbReference type="ARBA" id="ARBA00022729"/>
    </source>
</evidence>
<organism evidence="6 7">
    <name type="scientific">Demequina sediminis</name>
    <dbReference type="NCBI Taxonomy" id="1930058"/>
    <lineage>
        <taxon>Bacteria</taxon>
        <taxon>Bacillati</taxon>
        <taxon>Actinomycetota</taxon>
        <taxon>Actinomycetes</taxon>
        <taxon>Micrococcales</taxon>
        <taxon>Demequinaceae</taxon>
        <taxon>Demequina</taxon>
    </lineage>
</organism>
<evidence type="ECO:0000256" key="5">
    <source>
        <dbReference type="SAM" id="SignalP"/>
    </source>
</evidence>
<proteinExistence type="inferred from homology"/>
<dbReference type="InterPro" id="IPR050492">
    <property type="entry name" value="Bact_metal-bind_prot9"/>
</dbReference>
<keyword evidence="2" id="KW-0813">Transport</keyword>
<evidence type="ECO:0000313" key="7">
    <source>
        <dbReference type="Proteomes" id="UP001426770"/>
    </source>
</evidence>
<feature type="compositionally biased region" description="Basic and acidic residues" evidence="4">
    <location>
        <begin position="137"/>
        <end position="149"/>
    </location>
</feature>
<dbReference type="InterPro" id="IPR006127">
    <property type="entry name" value="ZnuA-like"/>
</dbReference>
<evidence type="ECO:0000313" key="6">
    <source>
        <dbReference type="EMBL" id="GAA5517622.1"/>
    </source>
</evidence>
<dbReference type="EMBL" id="BAABRR010000001">
    <property type="protein sequence ID" value="GAA5517622.1"/>
    <property type="molecule type" value="Genomic_DNA"/>
</dbReference>
<comment type="similarity">
    <text evidence="1">Belongs to the bacterial solute-binding protein 9 family.</text>
</comment>
<comment type="caution">
    <text evidence="6">The sequence shown here is derived from an EMBL/GenBank/DDBJ whole genome shotgun (WGS) entry which is preliminary data.</text>
</comment>
<dbReference type="SUPFAM" id="SSF53807">
    <property type="entry name" value="Helical backbone' metal receptor"/>
    <property type="match status" value="1"/>
</dbReference>
<keyword evidence="7" id="KW-1185">Reference proteome</keyword>
<evidence type="ECO:0000256" key="1">
    <source>
        <dbReference type="ARBA" id="ARBA00011028"/>
    </source>
</evidence>
<protein>
    <submittedName>
        <fullName evidence="6">High-affinity zinc uptake system binding-protein ZnuA</fullName>
    </submittedName>
</protein>
<accession>A0ABP9WCQ4</accession>
<name>A0ABP9WCQ4_9MICO</name>
<keyword evidence="3 5" id="KW-0732">Signal</keyword>
<dbReference type="Gene3D" id="3.40.50.1980">
    <property type="entry name" value="Nitrogenase molybdenum iron protein domain"/>
    <property type="match status" value="2"/>
</dbReference>
<sequence length="317" mass="32770">MTSTLRPSLLVAAAAATTLTLAACSAPAETGASASSAPADGLTVAAAFYPLEYVARGVAGADTTVVALAQPGVDAHDLELSPASVREMQGADLVLFLSDFQPAVDDAIDSTGVRSLDAAAVVELHDAEEHAEEEGEAHDAEDEHEHGTSDPHFWLDPTLLAAYADSVAAELSELDPDNADSYAANAASLTETLTGIDEAYATGLAQCERDTIFVAHEAFGYLTERYGIHQEGFAGLDPESEPSPARLLEIKERVADTGATVIFTEDTVSASVAESLANDAGVATAVLSPVETVADGEDYASTMTRNLEEIRGALGCA</sequence>
<feature type="region of interest" description="Disordered" evidence="4">
    <location>
        <begin position="127"/>
        <end position="151"/>
    </location>
</feature>
<evidence type="ECO:0000256" key="4">
    <source>
        <dbReference type="SAM" id="MobiDB-lite"/>
    </source>
</evidence>
<dbReference type="PANTHER" id="PTHR42953">
    <property type="entry name" value="HIGH-AFFINITY ZINC UPTAKE SYSTEM PROTEIN ZNUA-RELATED"/>
    <property type="match status" value="1"/>
</dbReference>
<feature type="signal peptide" evidence="5">
    <location>
        <begin position="1"/>
        <end position="22"/>
    </location>
</feature>
<gene>
    <name evidence="6" type="primary">znuA</name>
    <name evidence="6" type="ORF">Lsed01_00028</name>
</gene>
<reference evidence="6 7" key="1">
    <citation type="submission" date="2024-02" db="EMBL/GenBank/DDBJ databases">
        <title>Lysinimicrobium sediminis NBRC 112286.</title>
        <authorList>
            <person name="Ichikawa N."/>
            <person name="Katano-Makiyama Y."/>
            <person name="Hidaka K."/>
        </authorList>
    </citation>
    <scope>NUCLEOTIDE SEQUENCE [LARGE SCALE GENOMIC DNA]</scope>
    <source>
        <strain evidence="6 7">NBRC 112286</strain>
    </source>
</reference>
<feature type="chain" id="PRO_5045320424" evidence="5">
    <location>
        <begin position="23"/>
        <end position="317"/>
    </location>
</feature>
<dbReference type="Proteomes" id="UP001426770">
    <property type="component" value="Unassembled WGS sequence"/>
</dbReference>
<evidence type="ECO:0000256" key="2">
    <source>
        <dbReference type="ARBA" id="ARBA00022448"/>
    </source>
</evidence>
<dbReference type="PANTHER" id="PTHR42953:SF3">
    <property type="entry name" value="HIGH-AFFINITY ZINC UPTAKE SYSTEM PROTEIN ZNUA"/>
    <property type="match status" value="1"/>
</dbReference>
<dbReference type="PROSITE" id="PS51257">
    <property type="entry name" value="PROKAR_LIPOPROTEIN"/>
    <property type="match status" value="1"/>
</dbReference>